<evidence type="ECO:0000313" key="2">
    <source>
        <dbReference type="EMBL" id="VAV90542.1"/>
    </source>
</evidence>
<keyword evidence="1" id="KW-0472">Membrane</keyword>
<dbReference type="EMBL" id="UOEE01000113">
    <property type="protein sequence ID" value="VAV90542.1"/>
    <property type="molecule type" value="Genomic_DNA"/>
</dbReference>
<name>A0A3B0RF16_9ZZZZ</name>
<proteinExistence type="predicted"/>
<organism evidence="2">
    <name type="scientific">hydrothermal vent metagenome</name>
    <dbReference type="NCBI Taxonomy" id="652676"/>
    <lineage>
        <taxon>unclassified sequences</taxon>
        <taxon>metagenomes</taxon>
        <taxon>ecological metagenomes</taxon>
    </lineage>
</organism>
<keyword evidence="1" id="KW-1133">Transmembrane helix</keyword>
<accession>A0A3B0RF16</accession>
<dbReference type="InterPro" id="IPR012902">
    <property type="entry name" value="N_methyl_site"/>
</dbReference>
<dbReference type="Pfam" id="PF07963">
    <property type="entry name" value="N_methyl"/>
    <property type="match status" value="1"/>
</dbReference>
<evidence type="ECO:0008006" key="3">
    <source>
        <dbReference type="Google" id="ProtNLM"/>
    </source>
</evidence>
<dbReference type="AlphaFoldDB" id="A0A3B0RF16"/>
<sequence>MKLGSRSGLTLVELLVAMTVSALVLVLVSQGLNSISNWSRGLAQSRVQAEKSAALYRFIRERLIRVEPITIQIDDEEQVLFQADKNSIRFVVAENAYPAKPGLYEQSMQIFEDTPGHWQILLSRLPLDRLDWFGTQQMQDPLVLYSGPWQPSFSFWGDDGWQDKWEPSAKMTAQISFALQGWPALQIAMPAKLASITQTETALPEIADES</sequence>
<gene>
    <name evidence="2" type="ORF">MNBD_ALPHA06-2219</name>
</gene>
<protein>
    <recommendedName>
        <fullName evidence="3">General secretion pathway protein J</fullName>
    </recommendedName>
</protein>
<feature type="transmembrane region" description="Helical" evidence="1">
    <location>
        <begin position="12"/>
        <end position="32"/>
    </location>
</feature>
<evidence type="ECO:0000256" key="1">
    <source>
        <dbReference type="SAM" id="Phobius"/>
    </source>
</evidence>
<keyword evidence="1" id="KW-0812">Transmembrane</keyword>
<dbReference type="NCBIfam" id="TIGR02532">
    <property type="entry name" value="IV_pilin_GFxxxE"/>
    <property type="match status" value="1"/>
</dbReference>
<reference evidence="2" key="1">
    <citation type="submission" date="2018-06" db="EMBL/GenBank/DDBJ databases">
        <authorList>
            <person name="Zhirakovskaya E."/>
        </authorList>
    </citation>
    <scope>NUCLEOTIDE SEQUENCE</scope>
</reference>
<dbReference type="PROSITE" id="PS00409">
    <property type="entry name" value="PROKAR_NTER_METHYL"/>
    <property type="match status" value="1"/>
</dbReference>